<name>K7WXC7_9VIRU</name>
<reference evidence="4" key="2">
    <citation type="submission" date="2012-08" db="EMBL/GenBank/DDBJ databases">
        <authorList>
            <person name="Choi T.-J."/>
        </authorList>
    </citation>
    <scope>NUCLEOTIDE SEQUENCE [LARGE SCALE GENOMIC DNA]</scope>
    <source>
        <strain evidence="4">K-LV1</strain>
    </source>
</reference>
<dbReference type="Proteomes" id="UP000277283">
    <property type="component" value="Segment"/>
</dbReference>
<evidence type="ECO:0000313" key="4">
    <source>
        <dbReference type="Proteomes" id="UP000277283"/>
    </source>
</evidence>
<dbReference type="EMBL" id="JX515788">
    <property type="protein sequence ID" value="AFX59744.1"/>
    <property type="molecule type" value="Genomic_DNA"/>
</dbReference>
<dbReference type="EMBL" id="MF768985">
    <property type="protein sequence ID" value="ATU83689.1"/>
    <property type="molecule type" value="Genomic_DNA"/>
</dbReference>
<organism evidence="2 4">
    <name type="scientific">White spot syndrome virus</name>
    <dbReference type="NCBI Taxonomy" id="342409"/>
    <lineage>
        <taxon>Viruses</taxon>
        <taxon>Viruses incertae sedis</taxon>
        <taxon>Naldaviricetes</taxon>
        <taxon>Nimaviridae</taxon>
        <taxon>Whispovirus</taxon>
    </lineage>
</organism>
<dbReference type="Proteomes" id="UP000267516">
    <property type="component" value="Segment"/>
</dbReference>
<proteinExistence type="predicted"/>
<accession>K7WXC7</accession>
<feature type="compositionally biased region" description="Acidic residues" evidence="1">
    <location>
        <begin position="44"/>
        <end position="54"/>
    </location>
</feature>
<evidence type="ECO:0000313" key="2">
    <source>
        <dbReference type="EMBL" id="AFX59744.1"/>
    </source>
</evidence>
<dbReference type="SMR" id="K7WXC7"/>
<evidence type="ECO:0000313" key="3">
    <source>
        <dbReference type="EMBL" id="ATU83689.1"/>
    </source>
</evidence>
<reference evidence="3" key="3">
    <citation type="journal article" date="2018" name="Aquaculture">
        <title>Complete genome sequence of a white spot syndrome virus associated with a disease incursion in Australia.</title>
        <authorList>
            <person name="Oakey J."/>
            <person name="Smith C.S."/>
        </authorList>
    </citation>
    <scope>NUCLEOTIDE SEQUENCE [LARGE SCALE GENOMIC DNA]</scope>
    <source>
        <strain evidence="3">WSSV-AU</strain>
    </source>
</reference>
<feature type="region of interest" description="Disordered" evidence="1">
    <location>
        <begin position="43"/>
        <end position="65"/>
    </location>
</feature>
<sequence length="95" mass="10815">MLTRPLIIVTLVGTKARTTLLTKAHWSSLVRRLHFLPLLKEENGESEEEEEVVDSSEKRRESSSSIKNLSYAEGLNFLPRVKKARALAGRLRILE</sequence>
<reference evidence="2" key="1">
    <citation type="submission" date="2012-08" db="EMBL/GenBank/DDBJ databases">
        <title>Cassytha pubescens and C. glabella (Lauraceae) are not disjunctly distributed between Australia and the Ryukyu Archipelago of Japan - evidence from morphological and molecular data.</title>
        <authorList>
            <person name="Kokubugata G."/>
            <person name="Nakamura K."/>
            <person name="Forster P.I."/>
            <person name="Wilson G.W."/>
            <person name="Holland A.E."/>
            <person name="Hirayama Y."/>
            <person name="Yokota M."/>
        </authorList>
    </citation>
    <scope>NUCLEOTIDE SEQUENCE</scope>
    <source>
        <strain evidence="2">K-LV1</strain>
    </source>
</reference>
<gene>
    <name evidence="2" type="ORF">wssv_03670</name>
</gene>
<protein>
    <submittedName>
        <fullName evidence="3">ORF950</fullName>
    </submittedName>
    <submittedName>
        <fullName evidence="2">Wsv367</fullName>
    </submittedName>
</protein>
<evidence type="ECO:0000256" key="1">
    <source>
        <dbReference type="SAM" id="MobiDB-lite"/>
    </source>
</evidence>